<dbReference type="Proteomes" id="UP001209540">
    <property type="component" value="Unassembled WGS sequence"/>
</dbReference>
<dbReference type="Pfam" id="PF13639">
    <property type="entry name" value="zf-RING_2"/>
    <property type="match status" value="1"/>
</dbReference>
<proteinExistence type="predicted"/>
<sequence>MPVSGLYVPTVAMGDIPVNYYIPNAQDNSISQGDDSHASSIKRGEQQNHHQLFVLTQTGTTLVFPLYVNQTVKQLKGSIRNKQSYFLESENNIRIIFAGKQLQDHNTLAHYNVVNGSTVHLVPELCGGSSFGMMPVRLFADISDMSGFSNQQMTNGSVMLKNQGRFIADGINIEVFCKCTPQHRVISRQGYGSFELQQAETLCPNCGDKDVIPVTVGFFNCKFRFNGVHQGYISYTLKEWATTMPSFYQVFDIPKQALWSYLRIESKSLVDRVTEPRGVLNIEDYANYKERCTICLETMYINDIITTLPSCLRQFHSSCLSQWKTITCSICRADRNNQ</sequence>
<evidence type="ECO:0000313" key="5">
    <source>
        <dbReference type="Proteomes" id="UP001209540"/>
    </source>
</evidence>
<dbReference type="Gene3D" id="3.30.40.10">
    <property type="entry name" value="Zinc/RING finger domain, C3HC4 (zinc finger)"/>
    <property type="match status" value="1"/>
</dbReference>
<feature type="domain" description="RING-type" evidence="3">
    <location>
        <begin position="292"/>
        <end position="332"/>
    </location>
</feature>
<reference evidence="4" key="2">
    <citation type="submission" date="2023-02" db="EMBL/GenBank/DDBJ databases">
        <authorList>
            <consortium name="DOE Joint Genome Institute"/>
            <person name="Mondo S.J."/>
            <person name="Chang Y."/>
            <person name="Wang Y."/>
            <person name="Ahrendt S."/>
            <person name="Andreopoulos W."/>
            <person name="Barry K."/>
            <person name="Beard J."/>
            <person name="Benny G.L."/>
            <person name="Blankenship S."/>
            <person name="Bonito G."/>
            <person name="Cuomo C."/>
            <person name="Desiro A."/>
            <person name="Gervers K.A."/>
            <person name="Hundley H."/>
            <person name="Kuo A."/>
            <person name="LaButti K."/>
            <person name="Lang B.F."/>
            <person name="Lipzen A."/>
            <person name="O'Donnell K."/>
            <person name="Pangilinan J."/>
            <person name="Reynolds N."/>
            <person name="Sandor L."/>
            <person name="Smith M.W."/>
            <person name="Tsang A."/>
            <person name="Grigoriev I.V."/>
            <person name="Stajich J.E."/>
            <person name="Spatafora J.W."/>
        </authorList>
    </citation>
    <scope>NUCLEOTIDE SEQUENCE</scope>
    <source>
        <strain evidence="4">RSA 2281</strain>
    </source>
</reference>
<dbReference type="InterPro" id="IPR050158">
    <property type="entry name" value="Ubiquitin_ubiquitin-like"/>
</dbReference>
<evidence type="ECO:0000259" key="3">
    <source>
        <dbReference type="PROSITE" id="PS50089"/>
    </source>
</evidence>
<comment type="caution">
    <text evidence="4">The sequence shown here is derived from an EMBL/GenBank/DDBJ whole genome shotgun (WGS) entry which is preliminary data.</text>
</comment>
<dbReference type="InterPro" id="IPR000626">
    <property type="entry name" value="Ubiquitin-like_dom"/>
</dbReference>
<dbReference type="PROSITE" id="PS50053">
    <property type="entry name" value="UBIQUITIN_2"/>
    <property type="match status" value="1"/>
</dbReference>
<dbReference type="EMBL" id="JAIXMP010000013">
    <property type="protein sequence ID" value="KAI9263407.1"/>
    <property type="molecule type" value="Genomic_DNA"/>
</dbReference>
<dbReference type="AlphaFoldDB" id="A0AAD5KA37"/>
<keyword evidence="5" id="KW-1185">Reference proteome</keyword>
<keyword evidence="1" id="KW-0863">Zinc-finger</keyword>
<evidence type="ECO:0000256" key="1">
    <source>
        <dbReference type="PROSITE-ProRule" id="PRU00175"/>
    </source>
</evidence>
<protein>
    <submittedName>
        <fullName evidence="4">Uncharacterized protein</fullName>
    </submittedName>
</protein>
<dbReference type="InterPro" id="IPR029071">
    <property type="entry name" value="Ubiquitin-like_domsf"/>
</dbReference>
<organism evidence="4 5">
    <name type="scientific">Phascolomyces articulosus</name>
    <dbReference type="NCBI Taxonomy" id="60185"/>
    <lineage>
        <taxon>Eukaryota</taxon>
        <taxon>Fungi</taxon>
        <taxon>Fungi incertae sedis</taxon>
        <taxon>Mucoromycota</taxon>
        <taxon>Mucoromycotina</taxon>
        <taxon>Mucoromycetes</taxon>
        <taxon>Mucorales</taxon>
        <taxon>Lichtheimiaceae</taxon>
        <taxon>Phascolomyces</taxon>
    </lineage>
</organism>
<reference evidence="4" key="1">
    <citation type="journal article" date="2022" name="IScience">
        <title>Evolution of zygomycete secretomes and the origins of terrestrial fungal ecologies.</title>
        <authorList>
            <person name="Chang Y."/>
            <person name="Wang Y."/>
            <person name="Mondo S."/>
            <person name="Ahrendt S."/>
            <person name="Andreopoulos W."/>
            <person name="Barry K."/>
            <person name="Beard J."/>
            <person name="Benny G.L."/>
            <person name="Blankenship S."/>
            <person name="Bonito G."/>
            <person name="Cuomo C."/>
            <person name="Desiro A."/>
            <person name="Gervers K.A."/>
            <person name="Hundley H."/>
            <person name="Kuo A."/>
            <person name="LaButti K."/>
            <person name="Lang B.F."/>
            <person name="Lipzen A."/>
            <person name="O'Donnell K."/>
            <person name="Pangilinan J."/>
            <person name="Reynolds N."/>
            <person name="Sandor L."/>
            <person name="Smith M.E."/>
            <person name="Tsang A."/>
            <person name="Grigoriev I.V."/>
            <person name="Stajich J.E."/>
            <person name="Spatafora J.W."/>
        </authorList>
    </citation>
    <scope>NUCLEOTIDE SEQUENCE</scope>
    <source>
        <strain evidence="4">RSA 2281</strain>
    </source>
</reference>
<dbReference type="InterPro" id="IPR001841">
    <property type="entry name" value="Znf_RING"/>
</dbReference>
<dbReference type="SUPFAM" id="SSF54236">
    <property type="entry name" value="Ubiquitin-like"/>
    <property type="match status" value="1"/>
</dbReference>
<dbReference type="PROSITE" id="PS50089">
    <property type="entry name" value="ZF_RING_2"/>
    <property type="match status" value="1"/>
</dbReference>
<keyword evidence="1" id="KW-0479">Metal-binding</keyword>
<dbReference type="SMART" id="SM00184">
    <property type="entry name" value="RING"/>
    <property type="match status" value="1"/>
</dbReference>
<dbReference type="GO" id="GO:0008270">
    <property type="term" value="F:zinc ion binding"/>
    <property type="evidence" value="ECO:0007669"/>
    <property type="project" value="UniProtKB-KW"/>
</dbReference>
<dbReference type="PANTHER" id="PTHR10666">
    <property type="entry name" value="UBIQUITIN"/>
    <property type="match status" value="1"/>
</dbReference>
<dbReference type="Pfam" id="PF00240">
    <property type="entry name" value="ubiquitin"/>
    <property type="match status" value="1"/>
</dbReference>
<gene>
    <name evidence="4" type="ORF">BDA99DRAFT_537410</name>
</gene>
<accession>A0AAD5KA37</accession>
<dbReference type="SMART" id="SM00213">
    <property type="entry name" value="UBQ"/>
    <property type="match status" value="1"/>
</dbReference>
<evidence type="ECO:0000259" key="2">
    <source>
        <dbReference type="PROSITE" id="PS50053"/>
    </source>
</evidence>
<keyword evidence="1" id="KW-0862">Zinc</keyword>
<dbReference type="InterPro" id="IPR013083">
    <property type="entry name" value="Znf_RING/FYVE/PHD"/>
</dbReference>
<name>A0AAD5KA37_9FUNG</name>
<dbReference type="SUPFAM" id="SSF57850">
    <property type="entry name" value="RING/U-box"/>
    <property type="match status" value="1"/>
</dbReference>
<evidence type="ECO:0000313" key="4">
    <source>
        <dbReference type="EMBL" id="KAI9263407.1"/>
    </source>
</evidence>
<feature type="domain" description="Ubiquitin-like" evidence="2">
    <location>
        <begin position="50"/>
        <end position="128"/>
    </location>
</feature>
<dbReference type="Gene3D" id="3.10.20.90">
    <property type="entry name" value="Phosphatidylinositol 3-kinase Catalytic Subunit, Chain A, domain 1"/>
    <property type="match status" value="1"/>
</dbReference>